<proteinExistence type="predicted"/>
<name>A0A0E9U9W6_ANGAN</name>
<organism evidence="1">
    <name type="scientific">Anguilla anguilla</name>
    <name type="common">European freshwater eel</name>
    <name type="synonym">Muraena anguilla</name>
    <dbReference type="NCBI Taxonomy" id="7936"/>
    <lineage>
        <taxon>Eukaryota</taxon>
        <taxon>Metazoa</taxon>
        <taxon>Chordata</taxon>
        <taxon>Craniata</taxon>
        <taxon>Vertebrata</taxon>
        <taxon>Euteleostomi</taxon>
        <taxon>Actinopterygii</taxon>
        <taxon>Neopterygii</taxon>
        <taxon>Teleostei</taxon>
        <taxon>Anguilliformes</taxon>
        <taxon>Anguillidae</taxon>
        <taxon>Anguilla</taxon>
    </lineage>
</organism>
<dbReference type="EMBL" id="GBXM01045868">
    <property type="protein sequence ID" value="JAH62709.1"/>
    <property type="molecule type" value="Transcribed_RNA"/>
</dbReference>
<reference evidence="1" key="1">
    <citation type="submission" date="2014-11" db="EMBL/GenBank/DDBJ databases">
        <authorList>
            <person name="Amaro Gonzalez C."/>
        </authorList>
    </citation>
    <scope>NUCLEOTIDE SEQUENCE</scope>
</reference>
<evidence type="ECO:0000313" key="1">
    <source>
        <dbReference type="EMBL" id="JAH62709.1"/>
    </source>
</evidence>
<protein>
    <submittedName>
        <fullName evidence="1">Uncharacterized protein</fullName>
    </submittedName>
</protein>
<accession>A0A0E9U9W6</accession>
<sequence length="99" mass="11703">MLVFERATSPLKFGAFIVPVTVRHQWTDPHIRLTERTKRSERLSTFEQDFQRDFLNSAGARRTEISIFRRVSCRWTLPRTSEDVTDVLGQTKHINKQEQ</sequence>
<reference evidence="1" key="2">
    <citation type="journal article" date="2015" name="Fish Shellfish Immunol.">
        <title>Early steps in the European eel (Anguilla anguilla)-Vibrio vulnificus interaction in the gills: Role of the RtxA13 toxin.</title>
        <authorList>
            <person name="Callol A."/>
            <person name="Pajuelo D."/>
            <person name="Ebbesson L."/>
            <person name="Teles M."/>
            <person name="MacKenzie S."/>
            <person name="Amaro C."/>
        </authorList>
    </citation>
    <scope>NUCLEOTIDE SEQUENCE</scope>
</reference>
<dbReference type="AlphaFoldDB" id="A0A0E9U9W6"/>